<evidence type="ECO:0000313" key="1">
    <source>
        <dbReference type="EMBL" id="OLF91294.1"/>
    </source>
</evidence>
<sequence>MEACVTNNINISISPHGIIRKNKANNKAQAGFYKVSPVKERENEQMSGMQETVYF</sequence>
<reference evidence="1 2" key="1">
    <citation type="journal article" date="2016" name="Front. Microbiol.">
        <title>High-Level Heat Resistance of Spores of Bacillus amyloliquefaciens and Bacillus licheniformis Results from the Presence of a spoVA Operon in a Tn1546 Transposon.</title>
        <authorList>
            <person name="Berendsen E.M."/>
            <person name="Koning R.A."/>
            <person name="Boekhorst J."/>
            <person name="de Jong A."/>
            <person name="Kuipers O.P."/>
            <person name="Wells-Bennik M.H."/>
        </authorList>
    </citation>
    <scope>NUCLEOTIDE SEQUENCE [LARGE SCALE GENOMIC DNA]</scope>
    <source>
        <strain evidence="1 2">B4121</strain>
    </source>
</reference>
<organism evidence="1 2">
    <name type="scientific">Bacillus paralicheniformis</name>
    <dbReference type="NCBI Taxonomy" id="1648923"/>
    <lineage>
        <taxon>Bacteria</taxon>
        <taxon>Bacillati</taxon>
        <taxon>Bacillota</taxon>
        <taxon>Bacilli</taxon>
        <taxon>Bacillales</taxon>
        <taxon>Bacillaceae</taxon>
        <taxon>Bacillus</taxon>
    </lineage>
</organism>
<proteinExistence type="predicted"/>
<dbReference type="Proteomes" id="UP000185604">
    <property type="component" value="Unassembled WGS sequence"/>
</dbReference>
<comment type="caution">
    <text evidence="1">The sequence shown here is derived from an EMBL/GenBank/DDBJ whole genome shotgun (WGS) entry which is preliminary data.</text>
</comment>
<name>A0A7Z1B3M8_9BACI</name>
<protein>
    <submittedName>
        <fullName evidence="1">Uncharacterized protein</fullName>
    </submittedName>
</protein>
<evidence type="ECO:0000313" key="2">
    <source>
        <dbReference type="Proteomes" id="UP000185604"/>
    </source>
</evidence>
<dbReference type="AlphaFoldDB" id="A0A7Z1B3M8"/>
<accession>A0A7Z1B3M8</accession>
<gene>
    <name evidence="1" type="ORF">B4121_2772</name>
</gene>
<dbReference type="EMBL" id="LKPO01000019">
    <property type="protein sequence ID" value="OLF91294.1"/>
    <property type="molecule type" value="Genomic_DNA"/>
</dbReference>